<accession>A0A1Y2L5U9</accession>
<dbReference type="InterPro" id="IPR014756">
    <property type="entry name" value="Ig_E-set"/>
</dbReference>
<dbReference type="PANTHER" id="PTHR30504:SF3">
    <property type="entry name" value="GLUCANS BIOSYNTHESIS PROTEIN D"/>
    <property type="match status" value="1"/>
</dbReference>
<evidence type="ECO:0000256" key="5">
    <source>
        <dbReference type="ARBA" id="ARBA00022764"/>
    </source>
</evidence>
<comment type="pathway">
    <text evidence="2">Glycan metabolism; osmoregulated periplasmic glucan (OPG) biosynthesis.</text>
</comment>
<dbReference type="InterPro" id="IPR011013">
    <property type="entry name" value="Gal_mutarotase_sf_dom"/>
</dbReference>
<dbReference type="FunFam" id="2.70.98.10:FF:000001">
    <property type="entry name" value="Glucans biosynthesis protein G"/>
    <property type="match status" value="1"/>
</dbReference>
<dbReference type="Pfam" id="PF04349">
    <property type="entry name" value="MdoG"/>
    <property type="match status" value="1"/>
</dbReference>
<dbReference type="Gene3D" id="2.60.40.10">
    <property type="entry name" value="Immunoglobulins"/>
    <property type="match status" value="1"/>
</dbReference>
<dbReference type="GO" id="GO:0030246">
    <property type="term" value="F:carbohydrate binding"/>
    <property type="evidence" value="ECO:0007669"/>
    <property type="project" value="InterPro"/>
</dbReference>
<feature type="chain" id="PRO_5012237610" evidence="6">
    <location>
        <begin position="33"/>
        <end position="535"/>
    </location>
</feature>
<dbReference type="AlphaFoldDB" id="A0A1Y2L5U9"/>
<evidence type="ECO:0000256" key="1">
    <source>
        <dbReference type="ARBA" id="ARBA00004418"/>
    </source>
</evidence>
<dbReference type="Gene3D" id="2.70.98.10">
    <property type="match status" value="1"/>
</dbReference>
<dbReference type="PIRSF" id="PIRSF006281">
    <property type="entry name" value="MdoG"/>
    <property type="match status" value="1"/>
</dbReference>
<keyword evidence="9" id="KW-1185">Reference proteome</keyword>
<dbReference type="SUPFAM" id="SSF81296">
    <property type="entry name" value="E set domains"/>
    <property type="match status" value="1"/>
</dbReference>
<protein>
    <submittedName>
        <fullName evidence="8">Glucan biosynthesis protein D</fullName>
    </submittedName>
</protein>
<comment type="similarity">
    <text evidence="3">Belongs to the OpgD/OpgG family.</text>
</comment>
<dbReference type="InterPro" id="IPR006311">
    <property type="entry name" value="TAT_signal"/>
</dbReference>
<dbReference type="PANTHER" id="PTHR30504">
    <property type="entry name" value="GLUCANS BIOSYNTHESIS PROTEIN"/>
    <property type="match status" value="1"/>
</dbReference>
<dbReference type="EMBL" id="JFKA01000002">
    <property type="protein sequence ID" value="OSQ39893.1"/>
    <property type="molecule type" value="Genomic_DNA"/>
</dbReference>
<dbReference type="RefSeq" id="WP_085581213.1">
    <property type="nucleotide sequence ID" value="NZ_JFKA01000002.1"/>
</dbReference>
<proteinExistence type="inferred from homology"/>
<evidence type="ECO:0000256" key="3">
    <source>
        <dbReference type="ARBA" id="ARBA00009284"/>
    </source>
</evidence>
<gene>
    <name evidence="8" type="ORF">TMES_06130</name>
</gene>
<dbReference type="GO" id="GO:0030288">
    <property type="term" value="C:outer membrane-bounded periplasmic space"/>
    <property type="evidence" value="ECO:0007669"/>
    <property type="project" value="TreeGrafter"/>
</dbReference>
<comment type="subcellular location">
    <subcellularLocation>
        <location evidence="1">Periplasm</location>
    </subcellularLocation>
</comment>
<evidence type="ECO:0000256" key="2">
    <source>
        <dbReference type="ARBA" id="ARBA00005001"/>
    </source>
</evidence>
<dbReference type="InterPro" id="IPR014718">
    <property type="entry name" value="GH-type_carb-bd"/>
</dbReference>
<name>A0A1Y2L5U9_9PROT</name>
<dbReference type="InterPro" id="IPR014438">
    <property type="entry name" value="Glucan_biosyn_MdoG/MdoD"/>
</dbReference>
<organism evidence="8 9">
    <name type="scientific">Thalassospira mesophila</name>
    <dbReference type="NCBI Taxonomy" id="1293891"/>
    <lineage>
        <taxon>Bacteria</taxon>
        <taxon>Pseudomonadati</taxon>
        <taxon>Pseudomonadota</taxon>
        <taxon>Alphaproteobacteria</taxon>
        <taxon>Rhodospirillales</taxon>
        <taxon>Thalassospiraceae</taxon>
        <taxon>Thalassospira</taxon>
    </lineage>
</organism>
<feature type="domain" description="Glucan biosynthesis periplasmic MdoG C-terminal" evidence="7">
    <location>
        <begin position="47"/>
        <end position="524"/>
    </location>
</feature>
<dbReference type="InterPro" id="IPR013783">
    <property type="entry name" value="Ig-like_fold"/>
</dbReference>
<dbReference type="GO" id="GO:0003824">
    <property type="term" value="F:catalytic activity"/>
    <property type="evidence" value="ECO:0007669"/>
    <property type="project" value="InterPro"/>
</dbReference>
<dbReference type="OrthoDB" id="9777817at2"/>
<comment type="caution">
    <text evidence="8">The sequence shown here is derived from an EMBL/GenBank/DDBJ whole genome shotgun (WGS) entry which is preliminary data.</text>
</comment>
<evidence type="ECO:0000259" key="7">
    <source>
        <dbReference type="Pfam" id="PF04349"/>
    </source>
</evidence>
<dbReference type="GO" id="GO:0051274">
    <property type="term" value="P:beta-glucan biosynthetic process"/>
    <property type="evidence" value="ECO:0007669"/>
    <property type="project" value="TreeGrafter"/>
</dbReference>
<evidence type="ECO:0000256" key="4">
    <source>
        <dbReference type="ARBA" id="ARBA00022729"/>
    </source>
</evidence>
<dbReference type="PROSITE" id="PS51318">
    <property type="entry name" value="TAT"/>
    <property type="match status" value="1"/>
</dbReference>
<keyword evidence="5" id="KW-0574">Periplasm</keyword>
<evidence type="ECO:0000313" key="8">
    <source>
        <dbReference type="EMBL" id="OSQ39893.1"/>
    </source>
</evidence>
<dbReference type="SUPFAM" id="SSF74650">
    <property type="entry name" value="Galactose mutarotase-like"/>
    <property type="match status" value="1"/>
</dbReference>
<sequence length="535" mass="60881">MDTSAQRRQFLKSAAAAGLILPGMSMWQQAFAADAAKKLDLGKKHKFSFDALVERARKMAGKPYVAPKTPDKAILEQIDYAEHGKLKYKRDFAPFSDGSGTYPVTYFHMGQFFQKPVRMYLLENGMSQEVEYKTDYFEMPANSPARKLSENIGFAGFRLHENIKRDDWKTQDWVAFLGASYFRAIGDEGQYGLSARGIAVNTATPQGEEFPDFTEFYIEPAKSAEDPVTVYALLDGPSITGAYRFYLTRGKGVTMDVEKFLFIRKDIERFGVAPLTSMFWYSEQNRPFRMDWRPEVHDSDGLALWTGGGERIWRQLNNPEVTRASAFGDDNPRGFGLMQRDRDVSHYLDGVMYHRRPSLWVEPLGAWGKGAVQLVEIPTDDEIHDNIAAFWVPEAPAKAGQSYNFRYRLYWQAHTPYPLEKLAYAKATRLGRGGQEGLPRPKGLTKFVVDFEGDILGTLAYGEYPEAIISVSRGKLSRIKTEPIPDTSLWRAIFDLEVAGNDPVDMRMYLKRGDAPMSETWMYQHLPGLKNWDEQ</sequence>
<dbReference type="InterPro" id="IPR007444">
    <property type="entry name" value="Glucan_biosyn_MdoG_C"/>
</dbReference>
<dbReference type="STRING" id="1293891.TMES_06130"/>
<reference evidence="8 9" key="1">
    <citation type="submission" date="2014-03" db="EMBL/GenBank/DDBJ databases">
        <title>The draft genome sequence of Thalassospira mesophila JCM 18969.</title>
        <authorList>
            <person name="Lai Q."/>
            <person name="Shao Z."/>
        </authorList>
    </citation>
    <scope>NUCLEOTIDE SEQUENCE [LARGE SCALE GENOMIC DNA]</scope>
    <source>
        <strain evidence="8 9">JCM 18969</strain>
    </source>
</reference>
<feature type="signal peptide" evidence="6">
    <location>
        <begin position="1"/>
        <end position="32"/>
    </location>
</feature>
<keyword evidence="4 6" id="KW-0732">Signal</keyword>
<dbReference type="UniPathway" id="UPA00637"/>
<evidence type="ECO:0000313" key="9">
    <source>
        <dbReference type="Proteomes" id="UP000193391"/>
    </source>
</evidence>
<evidence type="ECO:0000256" key="6">
    <source>
        <dbReference type="SAM" id="SignalP"/>
    </source>
</evidence>
<dbReference type="Proteomes" id="UP000193391">
    <property type="component" value="Unassembled WGS sequence"/>
</dbReference>